<dbReference type="GO" id="GO:0004222">
    <property type="term" value="F:metalloendopeptidase activity"/>
    <property type="evidence" value="ECO:0007669"/>
    <property type="project" value="InterPro"/>
</dbReference>
<dbReference type="Proteomes" id="UP000532440">
    <property type="component" value="Unassembled WGS sequence"/>
</dbReference>
<keyword evidence="3" id="KW-0479">Metal-binding</keyword>
<sequence length="501" mass="54241">MQIFIEPKRPARRRQRALCVALALLLGLAPPAALAQADNLPRLGDAGAEDLSPAAERRLGERIMRDLRRDAAVSGDVEIGDYLNRLAATLTASAQGHSFELFLVSDPSLNAFALPGGYIGVHTGLIVAAETESELASVVAHEIGHVTQRHIARMLSGQRQTTLGTLAAVVLAALAARSNPQAAAGIVTMAAGAQKQQMLAFSRDAEREADRVGLDTLRGAGFDPNGMVSFFGRLQQATRTYESSAPAYMRSHPMTVERIADMQTRVHEGRYRQHPDSLEFRLARARLRAQGDGSVDALRTERARFERQLRDRTTHDETAAWFGVAVGALAQRDYPAAERAIQETRRRLPEGHPFVERLAAQARLQAGDAAGALAMAKAAAARFPAARALVHLQAEAMIAVRDHRGAVAFLEERLAVTRADAALWRLMARARSGLGETALAHRASAEAYALDGAWLAAVQQLELARRAGGLDFYAASQLDARIKVLQAEFTREQEDAKAGLR</sequence>
<comment type="caution">
    <text evidence="9">The sequence shown here is derived from an EMBL/GenBank/DDBJ whole genome shotgun (WGS) entry which is preliminary data.</text>
</comment>
<comment type="cofactor">
    <cofactor evidence="1">
        <name>Zn(2+)</name>
        <dbReference type="ChEBI" id="CHEBI:29105"/>
    </cofactor>
</comment>
<keyword evidence="5" id="KW-0862">Zinc</keyword>
<dbReference type="AlphaFoldDB" id="A0A7W8HGE7"/>
<evidence type="ECO:0000256" key="4">
    <source>
        <dbReference type="ARBA" id="ARBA00022801"/>
    </source>
</evidence>
<keyword evidence="7" id="KW-0732">Signal</keyword>
<dbReference type="GO" id="GO:0046872">
    <property type="term" value="F:metal ion binding"/>
    <property type="evidence" value="ECO:0007669"/>
    <property type="project" value="UniProtKB-KW"/>
</dbReference>
<evidence type="ECO:0000256" key="3">
    <source>
        <dbReference type="ARBA" id="ARBA00022723"/>
    </source>
</evidence>
<dbReference type="Gene3D" id="1.25.40.10">
    <property type="entry name" value="Tetratricopeptide repeat domain"/>
    <property type="match status" value="1"/>
</dbReference>
<evidence type="ECO:0000256" key="6">
    <source>
        <dbReference type="ARBA" id="ARBA00023049"/>
    </source>
</evidence>
<evidence type="ECO:0000256" key="5">
    <source>
        <dbReference type="ARBA" id="ARBA00022833"/>
    </source>
</evidence>
<accession>A0A7W8HGE7</accession>
<organism evidence="9 10">
    <name type="scientific">Quisquiliibacterium transsilvanicum</name>
    <dbReference type="NCBI Taxonomy" id="1549638"/>
    <lineage>
        <taxon>Bacteria</taxon>
        <taxon>Pseudomonadati</taxon>
        <taxon>Pseudomonadota</taxon>
        <taxon>Betaproteobacteria</taxon>
        <taxon>Burkholderiales</taxon>
        <taxon>Burkholderiaceae</taxon>
        <taxon>Quisquiliibacterium</taxon>
    </lineage>
</organism>
<proteinExistence type="predicted"/>
<keyword evidence="2 9" id="KW-0645">Protease</keyword>
<feature type="domain" description="Peptidase M48" evidence="8">
    <location>
        <begin position="81"/>
        <end position="265"/>
    </location>
</feature>
<gene>
    <name evidence="9" type="ORF">HNQ70_001609</name>
</gene>
<dbReference type="RefSeq" id="WP_183966110.1">
    <property type="nucleotide sequence ID" value="NZ_BAABEW010000001.1"/>
</dbReference>
<dbReference type="Gene3D" id="3.30.2010.10">
    <property type="entry name" value="Metalloproteases ('zincins'), catalytic domain"/>
    <property type="match status" value="1"/>
</dbReference>
<dbReference type="InterPro" id="IPR001915">
    <property type="entry name" value="Peptidase_M48"/>
</dbReference>
<protein>
    <submittedName>
        <fullName evidence="9">Putative Zn-dependent protease</fullName>
    </submittedName>
</protein>
<evidence type="ECO:0000256" key="2">
    <source>
        <dbReference type="ARBA" id="ARBA00022670"/>
    </source>
</evidence>
<evidence type="ECO:0000259" key="8">
    <source>
        <dbReference type="Pfam" id="PF01435"/>
    </source>
</evidence>
<dbReference type="Pfam" id="PF01435">
    <property type="entry name" value="Peptidase_M48"/>
    <property type="match status" value="1"/>
</dbReference>
<evidence type="ECO:0000313" key="9">
    <source>
        <dbReference type="EMBL" id="MBB5271599.1"/>
    </source>
</evidence>
<reference evidence="9 10" key="1">
    <citation type="submission" date="2020-08" db="EMBL/GenBank/DDBJ databases">
        <title>Genomic Encyclopedia of Type Strains, Phase IV (KMG-IV): sequencing the most valuable type-strain genomes for metagenomic binning, comparative biology and taxonomic classification.</title>
        <authorList>
            <person name="Goeker M."/>
        </authorList>
    </citation>
    <scope>NUCLEOTIDE SEQUENCE [LARGE SCALE GENOMIC DNA]</scope>
    <source>
        <strain evidence="9 10">DSM 29781</strain>
    </source>
</reference>
<dbReference type="PANTHER" id="PTHR22726">
    <property type="entry name" value="METALLOENDOPEPTIDASE OMA1"/>
    <property type="match status" value="1"/>
</dbReference>
<feature type="chain" id="PRO_5031249993" evidence="7">
    <location>
        <begin position="36"/>
        <end position="501"/>
    </location>
</feature>
<evidence type="ECO:0000256" key="7">
    <source>
        <dbReference type="SAM" id="SignalP"/>
    </source>
</evidence>
<keyword evidence="4" id="KW-0378">Hydrolase</keyword>
<evidence type="ECO:0000313" key="10">
    <source>
        <dbReference type="Proteomes" id="UP000532440"/>
    </source>
</evidence>
<dbReference type="PANTHER" id="PTHR22726:SF1">
    <property type="entry name" value="METALLOENDOPEPTIDASE OMA1, MITOCHONDRIAL"/>
    <property type="match status" value="1"/>
</dbReference>
<evidence type="ECO:0000256" key="1">
    <source>
        <dbReference type="ARBA" id="ARBA00001947"/>
    </source>
</evidence>
<feature type="signal peptide" evidence="7">
    <location>
        <begin position="1"/>
        <end position="35"/>
    </location>
</feature>
<dbReference type="SUPFAM" id="SSF48452">
    <property type="entry name" value="TPR-like"/>
    <property type="match status" value="1"/>
</dbReference>
<dbReference type="InterPro" id="IPR051156">
    <property type="entry name" value="Mito/Outer_Membr_Metalloprot"/>
</dbReference>
<dbReference type="GO" id="GO:0051603">
    <property type="term" value="P:proteolysis involved in protein catabolic process"/>
    <property type="evidence" value="ECO:0007669"/>
    <property type="project" value="TreeGrafter"/>
</dbReference>
<dbReference type="GO" id="GO:0016020">
    <property type="term" value="C:membrane"/>
    <property type="evidence" value="ECO:0007669"/>
    <property type="project" value="TreeGrafter"/>
</dbReference>
<keyword evidence="6" id="KW-0482">Metalloprotease</keyword>
<dbReference type="InterPro" id="IPR011990">
    <property type="entry name" value="TPR-like_helical_dom_sf"/>
</dbReference>
<dbReference type="EMBL" id="JACHGB010000003">
    <property type="protein sequence ID" value="MBB5271599.1"/>
    <property type="molecule type" value="Genomic_DNA"/>
</dbReference>
<name>A0A7W8HGE7_9BURK</name>
<keyword evidence="10" id="KW-1185">Reference proteome</keyword>